<dbReference type="GO" id="GO:0016020">
    <property type="term" value="C:membrane"/>
    <property type="evidence" value="ECO:0007669"/>
    <property type="project" value="UniProtKB-SubCell"/>
</dbReference>
<feature type="transmembrane region" description="Helical" evidence="7">
    <location>
        <begin position="321"/>
        <end position="342"/>
    </location>
</feature>
<feature type="domain" description="ABC-2 type transporter transmembrane" evidence="9">
    <location>
        <begin position="193"/>
        <end position="400"/>
    </location>
</feature>
<comment type="similarity">
    <text evidence="2">Belongs to the ABC transporter superfamily. ABCG family. Eye pigment precursor importer (TC 3.A.1.204) subfamily.</text>
</comment>
<dbReference type="EMBL" id="CAJOAY010001780">
    <property type="protein sequence ID" value="CAF3885611.1"/>
    <property type="molecule type" value="Genomic_DNA"/>
</dbReference>
<evidence type="ECO:0000256" key="4">
    <source>
        <dbReference type="ARBA" id="ARBA00022692"/>
    </source>
</evidence>
<dbReference type="InterPro" id="IPR027417">
    <property type="entry name" value="P-loop_NTPase"/>
</dbReference>
<dbReference type="EMBL" id="CAJNON010001777">
    <property type="protein sequence ID" value="CAF1484984.1"/>
    <property type="molecule type" value="Genomic_DNA"/>
</dbReference>
<evidence type="ECO:0000256" key="5">
    <source>
        <dbReference type="ARBA" id="ARBA00022989"/>
    </source>
</evidence>
<evidence type="ECO:0000313" key="16">
    <source>
        <dbReference type="Proteomes" id="UP000663891"/>
    </source>
</evidence>
<dbReference type="EMBL" id="CAJNOE010002828">
    <property type="protein sequence ID" value="CAF1493541.1"/>
    <property type="molecule type" value="Genomic_DNA"/>
</dbReference>
<dbReference type="GO" id="GO:0016887">
    <property type="term" value="F:ATP hydrolysis activity"/>
    <property type="evidence" value="ECO:0007669"/>
    <property type="project" value="InterPro"/>
</dbReference>
<keyword evidence="4 7" id="KW-0812">Transmembrane</keyword>
<keyword evidence="3" id="KW-0813">Transport</keyword>
<sequence length="478" mass="53684">MSSATLTDDDRRLRVTETIKLLSMERCASTAILKLSGGERKRLAFATVILTDPSVMLIDEPTSNLDSYLAKSIMQTIHKLAVEQKRSIVVVLHQPTTDMFQYIDSLCVLAANGRQAFFGGARIEALRFFTSECGLPAASLDEIIEQVSSDSSVSQQVADQFSAKSIASHIPSKESIRNTSLESATFVTASFWRQLKWLLWYSSMAGARSPLRTTKLAFRLLIMGVIFGVAYFQLDPLEPHYVQNLNVVPFVIGMALVVSNMTIAAVNILTERRLLVHDIQRRIYSVEAYYVAKFIIDSIFIIIMSILYAIITVLLVDMKEYWMMMLVISMETLAGCAFASLVASASSSILITLLVLQSSNIILNQFTGVLINLKSIPYLFKWLQYLSHYYYGYASMLILQWRYVITAQEPCPTIGTHINDTISTASPICYRSGTAILKEYGIHKDDLNFNLFMLLVLILGYHIASFTITLIRIRRTLS</sequence>
<evidence type="ECO:0000256" key="2">
    <source>
        <dbReference type="ARBA" id="ARBA00005814"/>
    </source>
</evidence>
<keyword evidence="5 7" id="KW-1133">Transmembrane helix</keyword>
<dbReference type="Proteomes" id="UP000663891">
    <property type="component" value="Unassembled WGS sequence"/>
</dbReference>
<dbReference type="Proteomes" id="UP000663845">
    <property type="component" value="Unassembled WGS sequence"/>
</dbReference>
<evidence type="ECO:0000256" key="1">
    <source>
        <dbReference type="ARBA" id="ARBA00004141"/>
    </source>
</evidence>
<dbReference type="EMBL" id="CAJNOG010000234">
    <property type="protein sequence ID" value="CAF1101998.1"/>
    <property type="molecule type" value="Genomic_DNA"/>
</dbReference>
<feature type="transmembrane region" description="Helical" evidence="7">
    <location>
        <begin position="290"/>
        <end position="315"/>
    </location>
</feature>
<feature type="transmembrane region" description="Helical" evidence="7">
    <location>
        <begin position="246"/>
        <end position="269"/>
    </location>
</feature>
<evidence type="ECO:0000313" key="13">
    <source>
        <dbReference type="EMBL" id="CAF3657088.1"/>
    </source>
</evidence>
<dbReference type="Proteomes" id="UP000663844">
    <property type="component" value="Unassembled WGS sequence"/>
</dbReference>
<dbReference type="Proteomes" id="UP000663860">
    <property type="component" value="Unassembled WGS sequence"/>
</dbReference>
<dbReference type="AlphaFoldDB" id="A0A815S3N2"/>
<feature type="transmembrane region" description="Helical" evidence="7">
    <location>
        <begin position="451"/>
        <end position="471"/>
    </location>
</feature>
<evidence type="ECO:0000313" key="10">
    <source>
        <dbReference type="EMBL" id="CAF1101998.1"/>
    </source>
</evidence>
<evidence type="ECO:0000313" key="11">
    <source>
        <dbReference type="EMBL" id="CAF1484984.1"/>
    </source>
</evidence>
<protein>
    <submittedName>
        <fullName evidence="11">Uncharacterized protein</fullName>
    </submittedName>
</protein>
<organism evidence="11 16">
    <name type="scientific">Adineta steineri</name>
    <dbReference type="NCBI Taxonomy" id="433720"/>
    <lineage>
        <taxon>Eukaryota</taxon>
        <taxon>Metazoa</taxon>
        <taxon>Spiralia</taxon>
        <taxon>Gnathifera</taxon>
        <taxon>Rotifera</taxon>
        <taxon>Eurotatoria</taxon>
        <taxon>Bdelloidea</taxon>
        <taxon>Adinetida</taxon>
        <taxon>Adinetidae</taxon>
        <taxon>Adineta</taxon>
    </lineage>
</organism>
<dbReference type="EMBL" id="CAJOAZ010000472">
    <property type="protein sequence ID" value="CAF3657088.1"/>
    <property type="molecule type" value="Genomic_DNA"/>
</dbReference>
<evidence type="ECO:0000256" key="6">
    <source>
        <dbReference type="ARBA" id="ARBA00023136"/>
    </source>
</evidence>
<evidence type="ECO:0000313" key="15">
    <source>
        <dbReference type="EMBL" id="CAF4096857.1"/>
    </source>
</evidence>
<evidence type="ECO:0000259" key="9">
    <source>
        <dbReference type="Pfam" id="PF01061"/>
    </source>
</evidence>
<dbReference type="GO" id="GO:0005524">
    <property type="term" value="F:ATP binding"/>
    <property type="evidence" value="ECO:0007669"/>
    <property type="project" value="InterPro"/>
</dbReference>
<dbReference type="PANTHER" id="PTHR48041">
    <property type="entry name" value="ABC TRANSPORTER G FAMILY MEMBER 28"/>
    <property type="match status" value="1"/>
</dbReference>
<dbReference type="Proteomes" id="UP000663868">
    <property type="component" value="Unassembled WGS sequence"/>
</dbReference>
<dbReference type="InterPro" id="IPR013525">
    <property type="entry name" value="ABC2_TM"/>
</dbReference>
<dbReference type="InterPro" id="IPR050352">
    <property type="entry name" value="ABCG_transporters"/>
</dbReference>
<dbReference type="Gene3D" id="3.40.50.300">
    <property type="entry name" value="P-loop containing nucleotide triphosphate hydrolases"/>
    <property type="match status" value="1"/>
</dbReference>
<evidence type="ECO:0000256" key="3">
    <source>
        <dbReference type="ARBA" id="ARBA00022448"/>
    </source>
</evidence>
<evidence type="ECO:0000313" key="12">
    <source>
        <dbReference type="EMBL" id="CAF1493541.1"/>
    </source>
</evidence>
<proteinExistence type="inferred from homology"/>
<evidence type="ECO:0000256" key="7">
    <source>
        <dbReference type="SAM" id="Phobius"/>
    </source>
</evidence>
<dbReference type="SUPFAM" id="SSF52540">
    <property type="entry name" value="P-loop containing nucleoside triphosphate hydrolases"/>
    <property type="match status" value="1"/>
</dbReference>
<dbReference type="OrthoDB" id="184675at2759"/>
<gene>
    <name evidence="12" type="ORF">IZO911_LOCUS44617</name>
    <name evidence="10" type="ORF">JYZ213_LOCUS21436</name>
    <name evidence="15" type="ORF">KXQ929_LOCUS34293</name>
    <name evidence="14" type="ORF">OKA104_LOCUS23377</name>
    <name evidence="13" type="ORF">OXD698_LOCUS9362</name>
    <name evidence="11" type="ORF">VCS650_LOCUS41385</name>
</gene>
<comment type="subcellular location">
    <subcellularLocation>
        <location evidence="1">Membrane</location>
        <topology evidence="1">Multi-pass membrane protein</topology>
    </subcellularLocation>
</comment>
<feature type="domain" description="ABC transporter" evidence="8">
    <location>
        <begin position="12"/>
        <end position="63"/>
    </location>
</feature>
<feature type="transmembrane region" description="Helical" evidence="7">
    <location>
        <begin position="349"/>
        <end position="373"/>
    </location>
</feature>
<dbReference type="Proteomes" id="UP000663881">
    <property type="component" value="Unassembled WGS sequence"/>
</dbReference>
<dbReference type="PANTHER" id="PTHR48041:SF91">
    <property type="entry name" value="ABC TRANSPORTER G FAMILY MEMBER 28"/>
    <property type="match status" value="1"/>
</dbReference>
<dbReference type="InterPro" id="IPR003439">
    <property type="entry name" value="ABC_transporter-like_ATP-bd"/>
</dbReference>
<dbReference type="Pfam" id="PF00005">
    <property type="entry name" value="ABC_tran"/>
    <property type="match status" value="1"/>
</dbReference>
<keyword evidence="6 7" id="KW-0472">Membrane</keyword>
<dbReference type="GO" id="GO:0140359">
    <property type="term" value="F:ABC-type transporter activity"/>
    <property type="evidence" value="ECO:0007669"/>
    <property type="project" value="InterPro"/>
</dbReference>
<dbReference type="EMBL" id="CAJOBB010004629">
    <property type="protein sequence ID" value="CAF4096857.1"/>
    <property type="molecule type" value="Genomic_DNA"/>
</dbReference>
<feature type="transmembrane region" description="Helical" evidence="7">
    <location>
        <begin position="216"/>
        <end position="234"/>
    </location>
</feature>
<dbReference type="Pfam" id="PF01061">
    <property type="entry name" value="ABC2_membrane"/>
    <property type="match status" value="1"/>
</dbReference>
<evidence type="ECO:0000259" key="8">
    <source>
        <dbReference type="Pfam" id="PF00005"/>
    </source>
</evidence>
<evidence type="ECO:0000313" key="14">
    <source>
        <dbReference type="EMBL" id="CAF3885611.1"/>
    </source>
</evidence>
<accession>A0A815S3N2</accession>
<reference evidence="11" key="1">
    <citation type="submission" date="2021-02" db="EMBL/GenBank/DDBJ databases">
        <authorList>
            <person name="Nowell W R."/>
        </authorList>
    </citation>
    <scope>NUCLEOTIDE SEQUENCE</scope>
</reference>
<comment type="caution">
    <text evidence="11">The sequence shown here is derived from an EMBL/GenBank/DDBJ whole genome shotgun (WGS) entry which is preliminary data.</text>
</comment>
<name>A0A815S3N2_9BILA</name>